<keyword evidence="2" id="KW-0808">Transferase</keyword>
<keyword evidence="2" id="KW-0418">Kinase</keyword>
<dbReference type="Proteomes" id="UP000886390">
    <property type="component" value="Unassembled WGS sequence"/>
</dbReference>
<keyword evidence="1" id="KW-0472">Membrane</keyword>
<feature type="transmembrane region" description="Helical" evidence="1">
    <location>
        <begin position="105"/>
        <end position="121"/>
    </location>
</feature>
<feature type="transmembrane region" description="Helical" evidence="1">
    <location>
        <begin position="79"/>
        <end position="99"/>
    </location>
</feature>
<dbReference type="EMBL" id="DRNH01000010">
    <property type="protein sequence ID" value="HFB53120.1"/>
    <property type="molecule type" value="Genomic_DNA"/>
</dbReference>
<name>A0A7C3C804_9BACT</name>
<sequence length="202" mass="23498">MNKEELFTSGLDFDVSETELRSKFQMVNVAIMLSSVGLIYGICINLIRHEAHHLIGIESSLLLANAILAYMLRKRKSSITFVSFAVTLQFTFLFLYLIYVSEPSELKHIWIFTYPIILLYFQEDKIAIVWVMFMVTMLLIAPLQPFVKVSYSMFQVSYLSFVLGIISVIIYFYKQKMDEAKAMIEKQQTMLARKVKELTQKD</sequence>
<feature type="transmembrane region" description="Helical" evidence="1">
    <location>
        <begin position="53"/>
        <end position="72"/>
    </location>
</feature>
<keyword evidence="1" id="KW-1133">Transmembrane helix</keyword>
<feature type="transmembrane region" description="Helical" evidence="1">
    <location>
        <begin position="26"/>
        <end position="47"/>
    </location>
</feature>
<comment type="caution">
    <text evidence="2">The sequence shown here is derived from an EMBL/GenBank/DDBJ whole genome shotgun (WGS) entry which is preliminary data.</text>
</comment>
<organism evidence="2">
    <name type="scientific">Sulfurimonas autotrophica</name>
    <dbReference type="NCBI Taxonomy" id="202747"/>
    <lineage>
        <taxon>Bacteria</taxon>
        <taxon>Pseudomonadati</taxon>
        <taxon>Campylobacterota</taxon>
        <taxon>Epsilonproteobacteria</taxon>
        <taxon>Campylobacterales</taxon>
        <taxon>Sulfurimonadaceae</taxon>
        <taxon>Sulfurimonas</taxon>
    </lineage>
</organism>
<dbReference type="AlphaFoldDB" id="A0A7C3C804"/>
<keyword evidence="1" id="KW-0812">Transmembrane</keyword>
<reference evidence="2" key="1">
    <citation type="journal article" date="2020" name="mSystems">
        <title>Genome- and Community-Level Interaction Insights into Carbon Utilization and Element Cycling Functions of Hydrothermarchaeota in Hydrothermal Sediment.</title>
        <authorList>
            <person name="Zhou Z."/>
            <person name="Liu Y."/>
            <person name="Xu W."/>
            <person name="Pan J."/>
            <person name="Luo Z.H."/>
            <person name="Li M."/>
        </authorList>
    </citation>
    <scope>NUCLEOTIDE SEQUENCE [LARGE SCALE GENOMIC DNA]</scope>
    <source>
        <strain evidence="2">HyVt-507</strain>
    </source>
</reference>
<feature type="transmembrane region" description="Helical" evidence="1">
    <location>
        <begin position="153"/>
        <end position="173"/>
    </location>
</feature>
<gene>
    <name evidence="2" type="ORF">ENJ67_00175</name>
</gene>
<feature type="transmembrane region" description="Helical" evidence="1">
    <location>
        <begin position="128"/>
        <end position="147"/>
    </location>
</feature>
<dbReference type="GO" id="GO:0016301">
    <property type="term" value="F:kinase activity"/>
    <property type="evidence" value="ECO:0007669"/>
    <property type="project" value="UniProtKB-KW"/>
</dbReference>
<feature type="non-terminal residue" evidence="2">
    <location>
        <position position="202"/>
    </location>
</feature>
<proteinExistence type="predicted"/>
<evidence type="ECO:0000256" key="1">
    <source>
        <dbReference type="SAM" id="Phobius"/>
    </source>
</evidence>
<evidence type="ECO:0000313" key="2">
    <source>
        <dbReference type="EMBL" id="HFB53120.1"/>
    </source>
</evidence>
<accession>A0A7C3C804</accession>
<protein>
    <submittedName>
        <fullName evidence="2">Two-component sensor histidine kinase</fullName>
    </submittedName>
</protein>